<organism evidence="1">
    <name type="scientific">Anguilla anguilla</name>
    <name type="common">European freshwater eel</name>
    <name type="synonym">Muraena anguilla</name>
    <dbReference type="NCBI Taxonomy" id="7936"/>
    <lineage>
        <taxon>Eukaryota</taxon>
        <taxon>Metazoa</taxon>
        <taxon>Chordata</taxon>
        <taxon>Craniata</taxon>
        <taxon>Vertebrata</taxon>
        <taxon>Euteleostomi</taxon>
        <taxon>Actinopterygii</taxon>
        <taxon>Neopterygii</taxon>
        <taxon>Teleostei</taxon>
        <taxon>Anguilliformes</taxon>
        <taxon>Anguillidae</taxon>
        <taxon>Anguilla</taxon>
    </lineage>
</organism>
<sequence length="45" mass="4933">MLDLVAPFVLDSLISHNSILPSSRTSPFTLRGNTTIRDASSDWLS</sequence>
<accession>A0A0E9TAB2</accession>
<name>A0A0E9TAB2_ANGAN</name>
<reference evidence="1" key="1">
    <citation type="submission" date="2014-11" db="EMBL/GenBank/DDBJ databases">
        <authorList>
            <person name="Amaro Gonzalez C."/>
        </authorList>
    </citation>
    <scope>NUCLEOTIDE SEQUENCE</scope>
</reference>
<reference evidence="1" key="2">
    <citation type="journal article" date="2015" name="Fish Shellfish Immunol.">
        <title>Early steps in the European eel (Anguilla anguilla)-Vibrio vulnificus interaction in the gills: Role of the RtxA13 toxin.</title>
        <authorList>
            <person name="Callol A."/>
            <person name="Pajuelo D."/>
            <person name="Ebbesson L."/>
            <person name="Teles M."/>
            <person name="MacKenzie S."/>
            <person name="Amaro C."/>
        </authorList>
    </citation>
    <scope>NUCLEOTIDE SEQUENCE</scope>
</reference>
<proteinExistence type="predicted"/>
<dbReference type="AlphaFoldDB" id="A0A0E9TAB2"/>
<evidence type="ECO:0000313" key="1">
    <source>
        <dbReference type="EMBL" id="JAH49815.1"/>
    </source>
</evidence>
<dbReference type="EMBL" id="GBXM01058762">
    <property type="protein sequence ID" value="JAH49815.1"/>
    <property type="molecule type" value="Transcribed_RNA"/>
</dbReference>
<protein>
    <submittedName>
        <fullName evidence="1">Uncharacterized protein</fullName>
    </submittedName>
</protein>